<accession>A0A9P4NN61</accession>
<sequence>MEPHKPRNQLEKALRDKLDNRYVNSTLRKLTAAPEHSVDFSSNDFLSLSTSSTLRSAFLEELTRQGDFQLGSGGSRLLDGNSKYAVELENEIAAFHNAQSGILFNSGFDANSGLFACIPQPGDVIVHDELIHASVHDGMKMSRAAQKLPFAHNCMIHLREVLESLKSDIMISKGPKNVFIAVESVYSMDGDIAPLAEIVSLIDDVLPYGNGHIVVDEAHATGVLGPKGRGLVCKLGLEDRMFARLHTFGKSLAASGAIVLCSPLVRSYLINYARPLIYTTFMPFPSLAAIKASYSLLQSGATEPLVDHLIYITQRLHTQLLQLLSRNHQRTHVSMKEILQIDASCPASPIFALLTHHPRSLAQHCQDDGFIVRAVVPPTVPTRRVRVCLHAGNTVEEVDRLVQRIEVWVREQIGVDSPRDGGLEVIKARL</sequence>
<dbReference type="InterPro" id="IPR050087">
    <property type="entry name" value="AON_synthase_class-II"/>
</dbReference>
<evidence type="ECO:0000313" key="7">
    <source>
        <dbReference type="EMBL" id="KAF2427858.1"/>
    </source>
</evidence>
<dbReference type="Proteomes" id="UP000800235">
    <property type="component" value="Unassembled WGS sequence"/>
</dbReference>
<keyword evidence="8" id="KW-1185">Reference proteome</keyword>
<dbReference type="Pfam" id="PF00155">
    <property type="entry name" value="Aminotran_1_2"/>
    <property type="match status" value="1"/>
</dbReference>
<evidence type="ECO:0000256" key="2">
    <source>
        <dbReference type="ARBA" id="ARBA00010008"/>
    </source>
</evidence>
<comment type="similarity">
    <text evidence="2">Belongs to the class-II pyridoxal-phosphate-dependent aminotransferase family. BioF subfamily.</text>
</comment>
<keyword evidence="4 5" id="KW-0663">Pyridoxal phosphate</keyword>
<dbReference type="GO" id="GO:0009102">
    <property type="term" value="P:biotin biosynthetic process"/>
    <property type="evidence" value="ECO:0007669"/>
    <property type="project" value="TreeGrafter"/>
</dbReference>
<name>A0A9P4NN61_9PEZI</name>
<comment type="caution">
    <text evidence="7">The sequence shown here is derived from an EMBL/GenBank/DDBJ whole genome shotgun (WGS) entry which is preliminary data.</text>
</comment>
<reference evidence="7" key="1">
    <citation type="journal article" date="2020" name="Stud. Mycol.">
        <title>101 Dothideomycetes genomes: a test case for predicting lifestyles and emergence of pathogens.</title>
        <authorList>
            <person name="Haridas S."/>
            <person name="Albert R."/>
            <person name="Binder M."/>
            <person name="Bloem J."/>
            <person name="Labutti K."/>
            <person name="Salamov A."/>
            <person name="Andreopoulos B."/>
            <person name="Baker S."/>
            <person name="Barry K."/>
            <person name="Bills G."/>
            <person name="Bluhm B."/>
            <person name="Cannon C."/>
            <person name="Castanera R."/>
            <person name="Culley D."/>
            <person name="Daum C."/>
            <person name="Ezra D."/>
            <person name="Gonzalez J."/>
            <person name="Henrissat B."/>
            <person name="Kuo A."/>
            <person name="Liang C."/>
            <person name="Lipzen A."/>
            <person name="Lutzoni F."/>
            <person name="Magnuson J."/>
            <person name="Mondo S."/>
            <person name="Nolan M."/>
            <person name="Ohm R."/>
            <person name="Pangilinan J."/>
            <person name="Park H.-J."/>
            <person name="Ramirez L."/>
            <person name="Alfaro M."/>
            <person name="Sun H."/>
            <person name="Tritt A."/>
            <person name="Yoshinaga Y."/>
            <person name="Zwiers L.-H."/>
            <person name="Turgeon B."/>
            <person name="Goodwin S."/>
            <person name="Spatafora J."/>
            <person name="Crous P."/>
            <person name="Grigoriev I."/>
        </authorList>
    </citation>
    <scope>NUCLEOTIDE SEQUENCE</scope>
    <source>
        <strain evidence="7">CBS 130266</strain>
    </source>
</reference>
<evidence type="ECO:0000256" key="5">
    <source>
        <dbReference type="RuleBase" id="RU003693"/>
    </source>
</evidence>
<dbReference type="InterPro" id="IPR001917">
    <property type="entry name" value="Aminotrans_II_pyridoxalP_BS"/>
</dbReference>
<dbReference type="InterPro" id="IPR015421">
    <property type="entry name" value="PyrdxlP-dep_Trfase_major"/>
</dbReference>
<dbReference type="PROSITE" id="PS00599">
    <property type="entry name" value="AA_TRANSFER_CLASS_2"/>
    <property type="match status" value="1"/>
</dbReference>
<dbReference type="OrthoDB" id="2382073at2759"/>
<dbReference type="PANTHER" id="PTHR13693">
    <property type="entry name" value="CLASS II AMINOTRANSFERASE/8-AMINO-7-OXONONANOATE SYNTHASE"/>
    <property type="match status" value="1"/>
</dbReference>
<dbReference type="EMBL" id="MU007057">
    <property type="protein sequence ID" value="KAF2427858.1"/>
    <property type="molecule type" value="Genomic_DNA"/>
</dbReference>
<dbReference type="InterPro" id="IPR015422">
    <property type="entry name" value="PyrdxlP-dep_Trfase_small"/>
</dbReference>
<dbReference type="Gene3D" id="3.90.1150.10">
    <property type="entry name" value="Aspartate Aminotransferase, domain 1"/>
    <property type="match status" value="1"/>
</dbReference>
<dbReference type="InterPro" id="IPR004839">
    <property type="entry name" value="Aminotransferase_I/II_large"/>
</dbReference>
<gene>
    <name evidence="7" type="ORF">EJ08DRAFT_333595</name>
</gene>
<dbReference type="InterPro" id="IPR015424">
    <property type="entry name" value="PyrdxlP-dep_Trfase"/>
</dbReference>
<evidence type="ECO:0000256" key="3">
    <source>
        <dbReference type="ARBA" id="ARBA00022679"/>
    </source>
</evidence>
<feature type="domain" description="Aminotransferase class I/classII large" evidence="6">
    <location>
        <begin position="37"/>
        <end position="405"/>
    </location>
</feature>
<dbReference type="GO" id="GO:0030170">
    <property type="term" value="F:pyridoxal phosphate binding"/>
    <property type="evidence" value="ECO:0007669"/>
    <property type="project" value="InterPro"/>
</dbReference>
<comment type="cofactor">
    <cofactor evidence="1 5">
        <name>pyridoxal 5'-phosphate</name>
        <dbReference type="ChEBI" id="CHEBI:597326"/>
    </cofactor>
</comment>
<evidence type="ECO:0000313" key="8">
    <source>
        <dbReference type="Proteomes" id="UP000800235"/>
    </source>
</evidence>
<organism evidence="7 8">
    <name type="scientific">Tothia fuscella</name>
    <dbReference type="NCBI Taxonomy" id="1048955"/>
    <lineage>
        <taxon>Eukaryota</taxon>
        <taxon>Fungi</taxon>
        <taxon>Dikarya</taxon>
        <taxon>Ascomycota</taxon>
        <taxon>Pezizomycotina</taxon>
        <taxon>Dothideomycetes</taxon>
        <taxon>Pleosporomycetidae</taxon>
        <taxon>Venturiales</taxon>
        <taxon>Cylindrosympodiaceae</taxon>
        <taxon>Tothia</taxon>
    </lineage>
</organism>
<protein>
    <submittedName>
        <fullName evidence="7">PLP-dependent transferase</fullName>
    </submittedName>
</protein>
<proteinExistence type="inferred from homology"/>
<evidence type="ECO:0000256" key="1">
    <source>
        <dbReference type="ARBA" id="ARBA00001933"/>
    </source>
</evidence>
<evidence type="ECO:0000256" key="4">
    <source>
        <dbReference type="ARBA" id="ARBA00022898"/>
    </source>
</evidence>
<dbReference type="SUPFAM" id="SSF53383">
    <property type="entry name" value="PLP-dependent transferases"/>
    <property type="match status" value="1"/>
</dbReference>
<dbReference type="GO" id="GO:0016740">
    <property type="term" value="F:transferase activity"/>
    <property type="evidence" value="ECO:0007669"/>
    <property type="project" value="UniProtKB-KW"/>
</dbReference>
<keyword evidence="3 7" id="KW-0808">Transferase</keyword>
<dbReference type="Gene3D" id="3.40.640.10">
    <property type="entry name" value="Type I PLP-dependent aspartate aminotransferase-like (Major domain)"/>
    <property type="match status" value="1"/>
</dbReference>
<dbReference type="PANTHER" id="PTHR13693:SF77">
    <property type="entry name" value="8-AMINO-7-OXONONANOATE SYNTHASE"/>
    <property type="match status" value="1"/>
</dbReference>
<dbReference type="AlphaFoldDB" id="A0A9P4NN61"/>
<evidence type="ECO:0000259" key="6">
    <source>
        <dbReference type="Pfam" id="PF00155"/>
    </source>
</evidence>